<name>A0ABX0MIP7_9BURK</name>
<protein>
    <submittedName>
        <fullName evidence="2">Arc family DNA-binding protein</fullName>
    </submittedName>
</protein>
<dbReference type="InterPro" id="IPR010985">
    <property type="entry name" value="Ribbon_hlx_hlx"/>
</dbReference>
<dbReference type="InterPro" id="IPR005569">
    <property type="entry name" value="Arc_DNA-bd_dom"/>
</dbReference>
<evidence type="ECO:0000259" key="1">
    <source>
        <dbReference type="Pfam" id="PF03869"/>
    </source>
</evidence>
<dbReference type="EMBL" id="WHJF01000020">
    <property type="protein sequence ID" value="NHZ62641.1"/>
    <property type="molecule type" value="Genomic_DNA"/>
</dbReference>
<dbReference type="GO" id="GO:0003677">
    <property type="term" value="F:DNA binding"/>
    <property type="evidence" value="ECO:0007669"/>
    <property type="project" value="UniProtKB-KW"/>
</dbReference>
<reference evidence="2 3" key="1">
    <citation type="submission" date="2019-10" db="EMBL/GenBank/DDBJ databases">
        <title>Taxonomy of Antarctic Massilia spp.: description of Massilia rubra sp. nov., Massilia aquatica sp. nov., Massilia mucilaginosa sp. nov., Massilia frigida sp. nov. isolated from streams, lakes and regoliths.</title>
        <authorList>
            <person name="Holochova P."/>
            <person name="Sedlacek I."/>
            <person name="Kralova S."/>
            <person name="Maslanova I."/>
            <person name="Busse H.-J."/>
            <person name="Stankova E."/>
            <person name="Vrbovska V."/>
            <person name="Kovarovic V."/>
            <person name="Bartak M."/>
            <person name="Svec P."/>
            <person name="Pantucek R."/>
        </authorList>
    </citation>
    <scope>NUCLEOTIDE SEQUENCE [LARGE SCALE GENOMIC DNA]</scope>
    <source>
        <strain evidence="2 3">CCM 8694</strain>
    </source>
</reference>
<proteinExistence type="predicted"/>
<comment type="caution">
    <text evidence="2">The sequence shown here is derived from an EMBL/GenBank/DDBJ whole genome shotgun (WGS) entry which is preliminary data.</text>
</comment>
<evidence type="ECO:0000313" key="3">
    <source>
        <dbReference type="Proteomes" id="UP000610594"/>
    </source>
</evidence>
<dbReference type="InterPro" id="IPR013321">
    <property type="entry name" value="Arc_rbn_hlx_hlx"/>
</dbReference>
<dbReference type="SUPFAM" id="SSF47598">
    <property type="entry name" value="Ribbon-helix-helix"/>
    <property type="match status" value="1"/>
</dbReference>
<dbReference type="Gene3D" id="1.10.1220.10">
    <property type="entry name" value="Met repressor-like"/>
    <property type="match status" value="1"/>
</dbReference>
<feature type="domain" description="Arc-like DNA binding" evidence="1">
    <location>
        <begin position="13"/>
        <end position="49"/>
    </location>
</feature>
<evidence type="ECO:0000313" key="2">
    <source>
        <dbReference type="EMBL" id="NHZ62641.1"/>
    </source>
</evidence>
<keyword evidence="3" id="KW-1185">Reference proteome</keyword>
<dbReference type="Pfam" id="PF03869">
    <property type="entry name" value="Arc"/>
    <property type="match status" value="1"/>
</dbReference>
<accession>A0ABX0MIP7</accession>
<keyword evidence="2" id="KW-0238">DNA-binding</keyword>
<dbReference type="RefSeq" id="WP_167236804.1">
    <property type="nucleotide sequence ID" value="NZ_WHJF01000020.1"/>
</dbReference>
<gene>
    <name evidence="2" type="ORF">F1735_10020</name>
</gene>
<sequence length="77" mass="8441">MTTAIDQATCAKEQFILRFPAGMRAQLKNIAAANRRSLNAELLLMIERGLAVACAPQSTLQPKRGNDVLNLKKENMA</sequence>
<organism evidence="2 3">
    <name type="scientific">Massilia genomosp. 1</name>
    <dbReference type="NCBI Taxonomy" id="2609280"/>
    <lineage>
        <taxon>Bacteria</taxon>
        <taxon>Pseudomonadati</taxon>
        <taxon>Pseudomonadota</taxon>
        <taxon>Betaproteobacteria</taxon>
        <taxon>Burkholderiales</taxon>
        <taxon>Oxalobacteraceae</taxon>
        <taxon>Telluria group</taxon>
        <taxon>Massilia</taxon>
    </lineage>
</organism>
<dbReference type="Proteomes" id="UP000610594">
    <property type="component" value="Unassembled WGS sequence"/>
</dbReference>